<dbReference type="OrthoDB" id="3176171at2759"/>
<evidence type="ECO:0000313" key="2">
    <source>
        <dbReference type="EMBL" id="KAG9329589.1"/>
    </source>
</evidence>
<proteinExistence type="predicted"/>
<sequence>MVDDFTQPGVMYVNSPATENVSLSLTFLGKKIRNCSVAPALKQRAWETTALPSDSGVSMETGRACRGLASTVFPEELPGSVPDLREEVQRSRPCPVHNTRLDQDAAPGKPLSTTRVRGHTCGLPNCTYGKPPS</sequence>
<name>A0A8T2MME5_9TELE</name>
<evidence type="ECO:0000313" key="3">
    <source>
        <dbReference type="Proteomes" id="UP000824540"/>
    </source>
</evidence>
<dbReference type="EMBL" id="JAFBMS010001061">
    <property type="protein sequence ID" value="KAG9329589.1"/>
    <property type="molecule type" value="Genomic_DNA"/>
</dbReference>
<reference evidence="2" key="1">
    <citation type="thesis" date="2021" institute="BYU ScholarsArchive" country="Provo, UT, USA">
        <title>Applications of and Algorithms for Genome Assembly and Genomic Analyses with an Emphasis on Marine Teleosts.</title>
        <authorList>
            <person name="Pickett B.D."/>
        </authorList>
    </citation>
    <scope>NUCLEOTIDE SEQUENCE</scope>
    <source>
        <strain evidence="2">HI-2016</strain>
    </source>
</reference>
<protein>
    <submittedName>
        <fullName evidence="2">Uncharacterized protein</fullName>
    </submittedName>
</protein>
<dbReference type="AlphaFoldDB" id="A0A8T2MME5"/>
<feature type="region of interest" description="Disordered" evidence="1">
    <location>
        <begin position="76"/>
        <end position="116"/>
    </location>
</feature>
<organism evidence="2 3">
    <name type="scientific">Albula glossodonta</name>
    <name type="common">roundjaw bonefish</name>
    <dbReference type="NCBI Taxonomy" id="121402"/>
    <lineage>
        <taxon>Eukaryota</taxon>
        <taxon>Metazoa</taxon>
        <taxon>Chordata</taxon>
        <taxon>Craniata</taxon>
        <taxon>Vertebrata</taxon>
        <taxon>Euteleostomi</taxon>
        <taxon>Actinopterygii</taxon>
        <taxon>Neopterygii</taxon>
        <taxon>Teleostei</taxon>
        <taxon>Albuliformes</taxon>
        <taxon>Albulidae</taxon>
        <taxon>Albula</taxon>
    </lineage>
</organism>
<keyword evidence="3" id="KW-1185">Reference proteome</keyword>
<dbReference type="Proteomes" id="UP000824540">
    <property type="component" value="Unassembled WGS sequence"/>
</dbReference>
<gene>
    <name evidence="2" type="ORF">JZ751_003570</name>
</gene>
<comment type="caution">
    <text evidence="2">The sequence shown here is derived from an EMBL/GenBank/DDBJ whole genome shotgun (WGS) entry which is preliminary data.</text>
</comment>
<accession>A0A8T2MME5</accession>
<evidence type="ECO:0000256" key="1">
    <source>
        <dbReference type="SAM" id="MobiDB-lite"/>
    </source>
</evidence>